<dbReference type="STRING" id="29341.RSJ17_14610"/>
<dbReference type="Proteomes" id="UP000031366">
    <property type="component" value="Unassembled WGS sequence"/>
</dbReference>
<keyword evidence="3" id="KW-1185">Reference proteome</keyword>
<evidence type="ECO:0000313" key="3">
    <source>
        <dbReference type="Proteomes" id="UP000031366"/>
    </source>
</evidence>
<keyword evidence="1" id="KW-0175">Coiled coil</keyword>
<protein>
    <recommendedName>
        <fullName evidence="4">Transglycosylase</fullName>
    </recommendedName>
</protein>
<organism evidence="2 3">
    <name type="scientific">Clostridium argentinense CDC 2741</name>
    <dbReference type="NCBI Taxonomy" id="1418104"/>
    <lineage>
        <taxon>Bacteria</taxon>
        <taxon>Bacillati</taxon>
        <taxon>Bacillota</taxon>
        <taxon>Clostridia</taxon>
        <taxon>Eubacteriales</taxon>
        <taxon>Clostridiaceae</taxon>
        <taxon>Clostridium</taxon>
    </lineage>
</organism>
<feature type="coiled-coil region" evidence="1">
    <location>
        <begin position="57"/>
        <end position="91"/>
    </location>
</feature>
<proteinExistence type="predicted"/>
<comment type="caution">
    <text evidence="2">The sequence shown here is derived from an EMBL/GenBank/DDBJ whole genome shotgun (WGS) entry which is preliminary data.</text>
</comment>
<dbReference type="AlphaFoldDB" id="A0A0C1R0X0"/>
<sequence>MATLKSTIVNCDECNKDFKLKQGRIRTENIAEGIERTYFKCPYCKSKYIVMYQDKEVKENLKDMDNIKIRVQELLKEKKDVKILIEKYEKLYYRNLEISNKYKEIYGA</sequence>
<dbReference type="RefSeq" id="WP_052268026.1">
    <property type="nucleotide sequence ID" value="NZ_AYSO01000015.1"/>
</dbReference>
<evidence type="ECO:0000256" key="1">
    <source>
        <dbReference type="SAM" id="Coils"/>
    </source>
</evidence>
<name>A0A0C1R0X0_9CLOT</name>
<evidence type="ECO:0008006" key="4">
    <source>
        <dbReference type="Google" id="ProtNLM"/>
    </source>
</evidence>
<gene>
    <name evidence="2" type="ORF">U732_1115</name>
</gene>
<reference evidence="2 3" key="1">
    <citation type="journal article" date="2015" name="Infect. Genet. Evol.">
        <title>Genomic sequences of six botulinum neurotoxin-producing strains representing three clostridial species illustrate the mobility and diversity of botulinum neurotoxin genes.</title>
        <authorList>
            <person name="Smith T.J."/>
            <person name="Hill K.K."/>
            <person name="Xie G."/>
            <person name="Foley B.T."/>
            <person name="Williamson C.H."/>
            <person name="Foster J.T."/>
            <person name="Johnson S.L."/>
            <person name="Chertkov O."/>
            <person name="Teshima H."/>
            <person name="Gibbons H.S."/>
            <person name="Johnsky L.A."/>
            <person name="Karavis M.A."/>
            <person name="Smith L.A."/>
        </authorList>
    </citation>
    <scope>NUCLEOTIDE SEQUENCE [LARGE SCALE GENOMIC DNA]</scope>
    <source>
        <strain evidence="2 3">CDC 2741</strain>
    </source>
</reference>
<evidence type="ECO:0000313" key="2">
    <source>
        <dbReference type="EMBL" id="KIE47007.1"/>
    </source>
</evidence>
<accession>A0A0C1R0X0</accession>
<dbReference type="OrthoDB" id="1918216at2"/>
<dbReference type="EMBL" id="AYSO01000015">
    <property type="protein sequence ID" value="KIE47007.1"/>
    <property type="molecule type" value="Genomic_DNA"/>
</dbReference>